<dbReference type="RefSeq" id="WP_039782446.1">
    <property type="nucleotide sequence ID" value="NZ_JAAXOR010000002.1"/>
</dbReference>
<gene>
    <name evidence="2" type="ORF">B7C42_06784</name>
</gene>
<sequence length="101" mass="10569">MLDIDDPDDVIAVSGQVAAATFSFADQVGATTGGWTVDERPAAPLDFRLKGVFDQVTGWFETAATDLRGRTHATHTRAHGTATGLKNADIDGGGHVQSESV</sequence>
<organism evidence="2 3">
    <name type="scientific">Nocardia cerradoensis</name>
    <dbReference type="NCBI Taxonomy" id="85688"/>
    <lineage>
        <taxon>Bacteria</taxon>
        <taxon>Bacillati</taxon>
        <taxon>Actinomycetota</taxon>
        <taxon>Actinomycetes</taxon>
        <taxon>Mycobacteriales</taxon>
        <taxon>Nocardiaceae</taxon>
        <taxon>Nocardia</taxon>
    </lineage>
</organism>
<evidence type="ECO:0000313" key="3">
    <source>
        <dbReference type="Proteomes" id="UP000215506"/>
    </source>
</evidence>
<evidence type="ECO:0000256" key="1">
    <source>
        <dbReference type="SAM" id="MobiDB-lite"/>
    </source>
</evidence>
<comment type="caution">
    <text evidence="2">The sequence shown here is derived from an EMBL/GenBank/DDBJ whole genome shotgun (WGS) entry which is preliminary data.</text>
</comment>
<dbReference type="Proteomes" id="UP000215506">
    <property type="component" value="Unassembled WGS sequence"/>
</dbReference>
<dbReference type="AlphaFoldDB" id="A0A231GX78"/>
<proteinExistence type="predicted"/>
<feature type="region of interest" description="Disordered" evidence="1">
    <location>
        <begin position="71"/>
        <end position="101"/>
    </location>
</feature>
<name>A0A231GX78_9NOCA</name>
<keyword evidence="3" id="KW-1185">Reference proteome</keyword>
<protein>
    <submittedName>
        <fullName evidence="2">Uncharacterized protein</fullName>
    </submittedName>
</protein>
<evidence type="ECO:0000313" key="2">
    <source>
        <dbReference type="EMBL" id="OXR41188.1"/>
    </source>
</evidence>
<dbReference type="EMBL" id="NGAF01000022">
    <property type="protein sequence ID" value="OXR41188.1"/>
    <property type="molecule type" value="Genomic_DNA"/>
</dbReference>
<reference evidence="2 3" key="1">
    <citation type="submission" date="2017-07" db="EMBL/GenBank/DDBJ databases">
        <title>First draft Genome Sequence of Nocardia cerradoensis isolated from human infection.</title>
        <authorList>
            <person name="Carrasco G."/>
        </authorList>
    </citation>
    <scope>NUCLEOTIDE SEQUENCE [LARGE SCALE GENOMIC DNA]</scope>
    <source>
        <strain evidence="2 3">CNM20130759</strain>
    </source>
</reference>
<accession>A0A231GX78</accession>